<evidence type="ECO:0000256" key="4">
    <source>
        <dbReference type="ARBA" id="ARBA00022989"/>
    </source>
</evidence>
<dbReference type="InterPro" id="IPR049727">
    <property type="entry name" value="YbbP"/>
</dbReference>
<feature type="transmembrane region" description="Helical" evidence="6">
    <location>
        <begin position="377"/>
        <end position="397"/>
    </location>
</feature>
<feature type="transmembrane region" description="Helical" evidence="6">
    <location>
        <begin position="734"/>
        <end position="753"/>
    </location>
</feature>
<keyword evidence="2" id="KW-1003">Cell membrane</keyword>
<gene>
    <name evidence="8" type="ORF">ERS008476_01861</name>
</gene>
<evidence type="ECO:0000256" key="5">
    <source>
        <dbReference type="ARBA" id="ARBA00023136"/>
    </source>
</evidence>
<dbReference type="PANTHER" id="PTHR30287:SF1">
    <property type="entry name" value="INNER MEMBRANE PROTEIN"/>
    <property type="match status" value="1"/>
</dbReference>
<evidence type="ECO:0000259" key="7">
    <source>
        <dbReference type="Pfam" id="PF02687"/>
    </source>
</evidence>
<dbReference type="EMBL" id="CWJI01000003">
    <property type="protein sequence ID" value="CRY54892.1"/>
    <property type="molecule type" value="Genomic_DNA"/>
</dbReference>
<sequence length="810" mass="89884">MIWRWFWREWRSPSLLIVWLALTLAVACVLALGTISDRMEKGLSQQSRDFLAGDRVLSAAHPVPESWLLEAKQQGLTVSRQLSFMTMTFAGDRPQLADVKATDLAYPLYGKLETLPAGAALEPGTVLVAPRLLSLLGVKVGDVLEVGDTSLKIVGEVLQEPDSGFNPFQTSPRILINLADVEKTGAIQPGSRLTYRYMFAGSPESVAKFSDWLEPQLKPEQRWYGLQESGGALGKSLQRAQQFLLLSALLTLLLSIAAVAVAMGHYCRSRYDLVAVLKTLGAGRSALRRLIIGQWISVLVLAGLCGSVIGLLFEKILVRLLSPVLPAALPSAGLWPWVWAMGSLILISLLVGIRPYRQLLATQPLRVLRRDVSANVWPLRYFIPAMVVIVVGLLALLMGGNSLLWAILGGMVVLALLLGVIGWGGLLLLRRLTVTRLSLRLAINRLLRQPWMTLTQLAAFSLSFMLLALLLVLRGDLLDRWQQQLPPDSPNYFLLNMTPQQVPQVTEFLAQHQITPSTFYPIVRVRLSEINQQLATERVREDEPGGEAVNRELNLTWQQDLPAHNILTAGQWPPKADEVSMEKGIADRLGIKIGDKLTFSGDTQSFEATVSSIRQVDWESLRPNFYFIFPPGALDKQPQTWLTSFRYQGDGEALTQLNRQFPTLSLLDIGAMLKQVGQVLQQVSRALEVMVVLVIICGTLLLLAQVQVGMRQRRQELVVYRTLGASKRLLRGTLWWEFALLGLVAGLAAAIGAEAALWALQRLVFDFPWQPNWVMWWLLPLAGALLLSLCGGWLGARLLQGRALFRHFDG</sequence>
<proteinExistence type="predicted"/>
<dbReference type="PROSITE" id="PS51257">
    <property type="entry name" value="PROKAR_LIPOPROTEIN"/>
    <property type="match status" value="1"/>
</dbReference>
<feature type="transmembrane region" description="Helical" evidence="6">
    <location>
        <begin position="287"/>
        <end position="313"/>
    </location>
</feature>
<reference evidence="9" key="1">
    <citation type="submission" date="2015-03" db="EMBL/GenBank/DDBJ databases">
        <authorList>
            <consortium name="Pathogen Informatics"/>
        </authorList>
    </citation>
    <scope>NUCLEOTIDE SEQUENCE [LARGE SCALE GENOMIC DNA]</scope>
    <source>
        <strain evidence="9">R148</strain>
    </source>
</reference>
<accession>A0A0H5LVD5</accession>
<dbReference type="GO" id="GO:0005886">
    <property type="term" value="C:plasma membrane"/>
    <property type="evidence" value="ECO:0007669"/>
    <property type="project" value="UniProtKB-SubCell"/>
</dbReference>
<dbReference type="RefSeq" id="WP_019212826.1">
    <property type="nucleotide sequence ID" value="NZ_CWJI01000003.1"/>
</dbReference>
<dbReference type="Proteomes" id="UP000043316">
    <property type="component" value="Unassembled WGS sequence"/>
</dbReference>
<organism evidence="8 9">
    <name type="scientific">Yersinia intermedia</name>
    <dbReference type="NCBI Taxonomy" id="631"/>
    <lineage>
        <taxon>Bacteria</taxon>
        <taxon>Pseudomonadati</taxon>
        <taxon>Pseudomonadota</taxon>
        <taxon>Gammaproteobacteria</taxon>
        <taxon>Enterobacterales</taxon>
        <taxon>Yersiniaceae</taxon>
        <taxon>Yersinia</taxon>
    </lineage>
</organism>
<evidence type="ECO:0000256" key="2">
    <source>
        <dbReference type="ARBA" id="ARBA00022475"/>
    </source>
</evidence>
<name>A0A0H5LVD5_YERIN</name>
<feature type="transmembrane region" description="Helical" evidence="6">
    <location>
        <begin position="450"/>
        <end position="473"/>
    </location>
</feature>
<feature type="transmembrane region" description="Helical" evidence="6">
    <location>
        <begin position="686"/>
        <end position="704"/>
    </location>
</feature>
<feature type="transmembrane region" description="Helical" evidence="6">
    <location>
        <begin position="403"/>
        <end position="429"/>
    </location>
</feature>
<keyword evidence="4 6" id="KW-1133">Transmembrane helix</keyword>
<dbReference type="PANTHER" id="PTHR30287">
    <property type="entry name" value="MEMBRANE COMPONENT OF PREDICTED ABC SUPERFAMILY METABOLITE UPTAKE TRANSPORTER"/>
    <property type="match status" value="1"/>
</dbReference>
<feature type="transmembrane region" description="Helical" evidence="6">
    <location>
        <begin position="773"/>
        <end position="796"/>
    </location>
</feature>
<dbReference type="InterPro" id="IPR038766">
    <property type="entry name" value="Membrane_comp_ABC_pdt"/>
</dbReference>
<evidence type="ECO:0000256" key="1">
    <source>
        <dbReference type="ARBA" id="ARBA00004651"/>
    </source>
</evidence>
<evidence type="ECO:0000256" key="3">
    <source>
        <dbReference type="ARBA" id="ARBA00022692"/>
    </source>
</evidence>
<feature type="domain" description="ABC3 transporter permease C-terminal" evidence="7">
    <location>
        <begin position="689"/>
        <end position="797"/>
    </location>
</feature>
<feature type="transmembrane region" description="Helical" evidence="6">
    <location>
        <begin position="243"/>
        <end position="266"/>
    </location>
</feature>
<feature type="domain" description="ABC3 transporter permease C-terminal" evidence="7">
    <location>
        <begin position="247"/>
        <end position="364"/>
    </location>
</feature>
<protein>
    <submittedName>
        <fullName evidence="8">Permease</fullName>
    </submittedName>
</protein>
<keyword evidence="5 6" id="KW-0472">Membrane</keyword>
<evidence type="ECO:0000313" key="9">
    <source>
        <dbReference type="Proteomes" id="UP000043316"/>
    </source>
</evidence>
<comment type="subcellular location">
    <subcellularLocation>
        <location evidence="1">Cell membrane</location>
        <topology evidence="1">Multi-pass membrane protein</topology>
    </subcellularLocation>
</comment>
<dbReference type="GeneID" id="61817456"/>
<feature type="transmembrane region" description="Helical" evidence="6">
    <location>
        <begin position="333"/>
        <end position="356"/>
    </location>
</feature>
<evidence type="ECO:0000313" key="8">
    <source>
        <dbReference type="EMBL" id="CRY54892.1"/>
    </source>
</evidence>
<dbReference type="AlphaFoldDB" id="A0A0H5LVD5"/>
<keyword evidence="3 6" id="KW-0812">Transmembrane</keyword>
<dbReference type="NCBIfam" id="NF041854">
    <property type="entry name" value="ABC_perm_YbbP"/>
    <property type="match status" value="1"/>
</dbReference>
<evidence type="ECO:0000256" key="6">
    <source>
        <dbReference type="SAM" id="Phobius"/>
    </source>
</evidence>
<dbReference type="InterPro" id="IPR003838">
    <property type="entry name" value="ABC3_permease_C"/>
</dbReference>
<dbReference type="Pfam" id="PF02687">
    <property type="entry name" value="FtsX"/>
    <property type="match status" value="2"/>
</dbReference>